<proteinExistence type="predicted"/>
<dbReference type="RefSeq" id="WP_246971253.1">
    <property type="nucleotide sequence ID" value="NZ_CP095397.1"/>
</dbReference>
<evidence type="ECO:0000313" key="1">
    <source>
        <dbReference type="EMBL" id="MFC4245460.1"/>
    </source>
</evidence>
<comment type="caution">
    <text evidence="1">The sequence shown here is derived from an EMBL/GenBank/DDBJ whole genome shotgun (WGS) entry which is preliminary data.</text>
</comment>
<organism evidence="1 2">
    <name type="scientific">Natribaculum luteum</name>
    <dbReference type="NCBI Taxonomy" id="1586232"/>
    <lineage>
        <taxon>Archaea</taxon>
        <taxon>Methanobacteriati</taxon>
        <taxon>Methanobacteriota</taxon>
        <taxon>Stenosarchaea group</taxon>
        <taxon>Halobacteria</taxon>
        <taxon>Halobacteriales</taxon>
        <taxon>Natrialbaceae</taxon>
        <taxon>Natribaculum</taxon>
    </lineage>
</organism>
<reference evidence="1 2" key="1">
    <citation type="journal article" date="2014" name="Int. J. Syst. Evol. Microbiol.">
        <title>Complete genome sequence of Corynebacterium casei LMG S-19264T (=DSM 44701T), isolated from a smear-ripened cheese.</title>
        <authorList>
            <consortium name="US DOE Joint Genome Institute (JGI-PGF)"/>
            <person name="Walter F."/>
            <person name="Albersmeier A."/>
            <person name="Kalinowski J."/>
            <person name="Ruckert C."/>
        </authorList>
    </citation>
    <scope>NUCLEOTIDE SEQUENCE [LARGE SCALE GENOMIC DNA]</scope>
    <source>
        <strain evidence="1 2">IBRC-M 10912</strain>
    </source>
</reference>
<protein>
    <submittedName>
        <fullName evidence="1">Uncharacterized protein</fullName>
    </submittedName>
</protein>
<dbReference type="AlphaFoldDB" id="A0ABD5NUM5"/>
<name>A0ABD5NUM5_9EURY</name>
<dbReference type="Proteomes" id="UP001595821">
    <property type="component" value="Unassembled WGS sequence"/>
</dbReference>
<dbReference type="EMBL" id="JBHSDJ010000002">
    <property type="protein sequence ID" value="MFC4245460.1"/>
    <property type="molecule type" value="Genomic_DNA"/>
</dbReference>
<evidence type="ECO:0000313" key="2">
    <source>
        <dbReference type="Proteomes" id="UP001595821"/>
    </source>
</evidence>
<accession>A0ABD5NUM5</accession>
<gene>
    <name evidence="1" type="ORF">ACFOZ7_00330</name>
</gene>
<dbReference type="GeneID" id="71852273"/>
<sequence length="104" mass="11539">MTDGSLLEAIDRLARGLLAAVERDDTLEAETRREARRHLREIRAEVEATRLALFGPAALDGDPPADRCEADDDLPLLVRRGPLSTSYLGPDPVAFERRRGDDDE</sequence>